<proteinExistence type="predicted"/>
<keyword evidence="2" id="KW-1185">Reference proteome</keyword>
<name>A0A5M6DKQ2_9BACT</name>
<protein>
    <submittedName>
        <fullName evidence="1">Uncharacterized protein</fullName>
    </submittedName>
</protein>
<comment type="caution">
    <text evidence="1">The sequence shown here is derived from an EMBL/GenBank/DDBJ whole genome shotgun (WGS) entry which is preliminary data.</text>
</comment>
<organism evidence="1 2">
    <name type="scientific">Adhaeribacter rhizoryzae</name>
    <dbReference type="NCBI Taxonomy" id="2607907"/>
    <lineage>
        <taxon>Bacteria</taxon>
        <taxon>Pseudomonadati</taxon>
        <taxon>Bacteroidota</taxon>
        <taxon>Cytophagia</taxon>
        <taxon>Cytophagales</taxon>
        <taxon>Hymenobacteraceae</taxon>
        <taxon>Adhaeribacter</taxon>
    </lineage>
</organism>
<dbReference type="AlphaFoldDB" id="A0A5M6DKQ2"/>
<dbReference type="Proteomes" id="UP000323426">
    <property type="component" value="Unassembled WGS sequence"/>
</dbReference>
<evidence type="ECO:0000313" key="2">
    <source>
        <dbReference type="Proteomes" id="UP000323426"/>
    </source>
</evidence>
<dbReference type="EMBL" id="VWSF01000003">
    <property type="protein sequence ID" value="KAA5548091.1"/>
    <property type="molecule type" value="Genomic_DNA"/>
</dbReference>
<dbReference type="RefSeq" id="WP_150087227.1">
    <property type="nucleotide sequence ID" value="NZ_VWSF01000003.1"/>
</dbReference>
<evidence type="ECO:0000313" key="1">
    <source>
        <dbReference type="EMBL" id="KAA5548091.1"/>
    </source>
</evidence>
<accession>A0A5M6DKQ2</accession>
<reference evidence="1 2" key="1">
    <citation type="submission" date="2019-09" db="EMBL/GenBank/DDBJ databases">
        <title>Genome sequence and assembly of Adhaeribacter sp.</title>
        <authorList>
            <person name="Chhetri G."/>
        </authorList>
    </citation>
    <scope>NUCLEOTIDE SEQUENCE [LARGE SCALE GENOMIC DNA]</scope>
    <source>
        <strain evidence="1 2">DK36</strain>
    </source>
</reference>
<gene>
    <name evidence="1" type="ORF">F0145_05025</name>
</gene>
<sequence>MQPQVRLEQNKVAIQRYVRKLLTAGQAALVNFIVPKNKDFWRLTLVAKDSELTEQGIKEKTTHAKRYTYIIETGANKTNKTLAERLEKLSISDLYFKDITEAFSVEKLSKAFFDEYTLHYQKFYEYLQESNYRKSVFKVSLPTDATKEDKDKAFKQIRDFTKKLLGRIVFLYFVQKKCWLGASNINYQDGKQDFIKYLFKQSGGNETFYSNWLSVLFFETLNEERPNENFTMPDGSKVKVPFLNGGLFDRDDYDE</sequence>